<dbReference type="Proteomes" id="UP001515480">
    <property type="component" value="Unassembled WGS sequence"/>
</dbReference>
<dbReference type="PANTHER" id="PTHR15157:SF5">
    <property type="entry name" value="UV RADIATION RESISTANCE-ASSOCIATED GENE PROTEIN"/>
    <property type="match status" value="1"/>
</dbReference>
<feature type="compositionally biased region" description="Pro residues" evidence="3">
    <location>
        <begin position="75"/>
        <end position="85"/>
    </location>
</feature>
<dbReference type="GO" id="GO:0000149">
    <property type="term" value="F:SNARE binding"/>
    <property type="evidence" value="ECO:0007669"/>
    <property type="project" value="TreeGrafter"/>
</dbReference>
<sequence>MSDAAAAALAAVPARRWQRLDPWQRCLRHLLGVSLRGLGAPADLHLELHAPPPPAAVHLALRASASAVHATLAVSPPPSPPPPPLYTSAPARGTANPTWTFDPLPLGADGGALRAVRLRVRAGGATLCDHLLVFAHLAHLVTDLAFPPLLPAATPLLHFDDGLCVARAALAPLAAAGLLLPSPPRPPAGTRRLDAARLAASLDAAVALRRRLAAAEAENAAAAAAMGAALAARAAARRRAAACEARAAAARALAAARDAAAAAAARAKARLAAAAAARREGEAAIAAAAAAAAARREEAAAATAAAAAAAAALRDARAAADGARRRLVRQAAAALPLSGGGRWRAVCGLRLPLLEPGQPLALGGGEEEEASAALGVLAQLVASLARALGVCLRYPLRLHSSRSAVIDPSPPPHAEAAASARRGAAVLPLYARGVESGRLHHAILLLGRDVQQLLWAVGAPPEHPPWHLIPALQLLVARAATDAADGRRAPADGAMAVARSPWIAQGRRRVLSPLPPSPPPLSPPPPPTSPPFPPPFLRTAAAHPHPPAARSSDSDGGDVYGPLLRHEPAEGAGGAAKVGDALLSSRGGGSRVAAPLPAAAERGVEVQPRTTDSGSSLFSPVLIESPD</sequence>
<dbReference type="PANTHER" id="PTHR15157">
    <property type="entry name" value="UV RADIATION RESISTANCE-ASSOCIATED GENE PROTEIN"/>
    <property type="match status" value="1"/>
</dbReference>
<proteinExistence type="predicted"/>
<feature type="region of interest" description="Disordered" evidence="3">
    <location>
        <begin position="72"/>
        <end position="92"/>
    </location>
</feature>
<evidence type="ECO:0000313" key="5">
    <source>
        <dbReference type="Proteomes" id="UP001515480"/>
    </source>
</evidence>
<evidence type="ECO:0000256" key="1">
    <source>
        <dbReference type="ARBA" id="ARBA00023054"/>
    </source>
</evidence>
<feature type="coiled-coil region" evidence="2">
    <location>
        <begin position="198"/>
        <end position="225"/>
    </location>
</feature>
<keyword evidence="5" id="KW-1185">Reference proteome</keyword>
<dbReference type="AlphaFoldDB" id="A0AB34JJE8"/>
<dbReference type="GO" id="GO:0035493">
    <property type="term" value="P:SNARE complex assembly"/>
    <property type="evidence" value="ECO:0007669"/>
    <property type="project" value="TreeGrafter"/>
</dbReference>
<comment type="caution">
    <text evidence="4">The sequence shown here is derived from an EMBL/GenBank/DDBJ whole genome shotgun (WGS) entry which is preliminary data.</text>
</comment>
<feature type="compositionally biased region" description="Polar residues" evidence="3">
    <location>
        <begin position="608"/>
        <end position="618"/>
    </location>
</feature>
<dbReference type="GO" id="GO:0005768">
    <property type="term" value="C:endosome"/>
    <property type="evidence" value="ECO:0007669"/>
    <property type="project" value="TreeGrafter"/>
</dbReference>
<organism evidence="4 5">
    <name type="scientific">Prymnesium parvum</name>
    <name type="common">Toxic golden alga</name>
    <dbReference type="NCBI Taxonomy" id="97485"/>
    <lineage>
        <taxon>Eukaryota</taxon>
        <taxon>Haptista</taxon>
        <taxon>Haptophyta</taxon>
        <taxon>Prymnesiophyceae</taxon>
        <taxon>Prymnesiales</taxon>
        <taxon>Prymnesiaceae</taxon>
        <taxon>Prymnesium</taxon>
    </lineage>
</organism>
<evidence type="ECO:0000313" key="4">
    <source>
        <dbReference type="EMBL" id="KAL1521427.1"/>
    </source>
</evidence>
<evidence type="ECO:0000256" key="3">
    <source>
        <dbReference type="SAM" id="MobiDB-lite"/>
    </source>
</evidence>
<dbReference type="EMBL" id="JBGBPQ010000007">
    <property type="protein sequence ID" value="KAL1521427.1"/>
    <property type="molecule type" value="Genomic_DNA"/>
</dbReference>
<reference evidence="4 5" key="1">
    <citation type="journal article" date="2024" name="Science">
        <title>Giant polyketide synthase enzymes in the biosynthesis of giant marine polyether toxins.</title>
        <authorList>
            <person name="Fallon T.R."/>
            <person name="Shende V.V."/>
            <person name="Wierzbicki I.H."/>
            <person name="Pendleton A.L."/>
            <person name="Watervoot N.F."/>
            <person name="Auber R.P."/>
            <person name="Gonzalez D.J."/>
            <person name="Wisecaver J.H."/>
            <person name="Moore B.S."/>
        </authorList>
    </citation>
    <scope>NUCLEOTIDE SEQUENCE [LARGE SCALE GENOMIC DNA]</scope>
    <source>
        <strain evidence="4 5">12B1</strain>
    </source>
</reference>
<protein>
    <recommendedName>
        <fullName evidence="6">Autophagy protein 5</fullName>
    </recommendedName>
</protein>
<dbReference type="GO" id="GO:0000323">
    <property type="term" value="C:lytic vacuole"/>
    <property type="evidence" value="ECO:0007669"/>
    <property type="project" value="TreeGrafter"/>
</dbReference>
<feature type="region of interest" description="Disordered" evidence="3">
    <location>
        <begin position="509"/>
        <end position="627"/>
    </location>
</feature>
<gene>
    <name evidence="4" type="ORF">AB1Y20_021091</name>
</gene>
<feature type="compositionally biased region" description="Pro residues" evidence="3">
    <location>
        <begin position="513"/>
        <end position="536"/>
    </location>
</feature>
<evidence type="ECO:0008006" key="6">
    <source>
        <dbReference type="Google" id="ProtNLM"/>
    </source>
</evidence>
<name>A0AB34JJE8_PRYPA</name>
<keyword evidence="1 2" id="KW-0175">Coiled coil</keyword>
<evidence type="ECO:0000256" key="2">
    <source>
        <dbReference type="SAM" id="Coils"/>
    </source>
</evidence>
<accession>A0AB34JJE8</accession>